<evidence type="ECO:0000259" key="1">
    <source>
        <dbReference type="PROSITE" id="PS51831"/>
    </source>
</evidence>
<dbReference type="GO" id="GO:0008832">
    <property type="term" value="F:dGTPase activity"/>
    <property type="evidence" value="ECO:0007669"/>
    <property type="project" value="TreeGrafter"/>
</dbReference>
<dbReference type="AlphaFoldDB" id="A0A2H0KFN6"/>
<dbReference type="SUPFAM" id="SSF109604">
    <property type="entry name" value="HD-domain/PDEase-like"/>
    <property type="match status" value="1"/>
</dbReference>
<dbReference type="SMART" id="SM00471">
    <property type="entry name" value="HDc"/>
    <property type="match status" value="1"/>
</dbReference>
<dbReference type="CDD" id="cd00077">
    <property type="entry name" value="HDc"/>
    <property type="match status" value="1"/>
</dbReference>
<dbReference type="PANTHER" id="PTHR11373">
    <property type="entry name" value="DEOXYNUCLEOSIDE TRIPHOSPHATE TRIPHOSPHOHYDROLASE"/>
    <property type="match status" value="1"/>
</dbReference>
<sequence length="320" mass="37637">MFLYDRVYGKFEINEPVLKAFLKTPALLRLKNISQFGVPNKYYHWKGFSRYEHSVGVMLLLRKLGTSLEEQLAGLLHDVSTLAFSHVADWVFAEGTKGKESYHDQIHESFIKRTEVPKLLEKYGFSLERILQQNNFTLLEQEVPELCADRIDYSARQWKDYLSNQEITFCLGSLTNFNGEIVFLDKNAAFKFAHTFLMLQTEFWGGEEAVKRYYLFFQTLKRALKIKILKRKDFFKDEKYVMKIISQCEDAEIIKSLKMLSKKSVPNLETKKSSKIFKKFRYIDPKVLENGKLLRLSRLMPKFGKIINEHRRINKVGVKI</sequence>
<dbReference type="InterPro" id="IPR003607">
    <property type="entry name" value="HD/PDEase_dom"/>
</dbReference>
<dbReference type="Proteomes" id="UP000231371">
    <property type="component" value="Unassembled WGS sequence"/>
</dbReference>
<dbReference type="GO" id="GO:0006203">
    <property type="term" value="P:dGTP catabolic process"/>
    <property type="evidence" value="ECO:0007669"/>
    <property type="project" value="TreeGrafter"/>
</dbReference>
<comment type="caution">
    <text evidence="2">The sequence shown here is derived from an EMBL/GenBank/DDBJ whole genome shotgun (WGS) entry which is preliminary data.</text>
</comment>
<dbReference type="PANTHER" id="PTHR11373:SF41">
    <property type="entry name" value="METAL-DEPENDENT PHOSPHOHYDROLASE"/>
    <property type="match status" value="1"/>
</dbReference>
<dbReference type="PROSITE" id="PS51831">
    <property type="entry name" value="HD"/>
    <property type="match status" value="1"/>
</dbReference>
<protein>
    <recommendedName>
        <fullName evidence="1">HD domain-containing protein</fullName>
    </recommendedName>
</protein>
<proteinExistence type="predicted"/>
<dbReference type="Gene3D" id="1.10.3210.10">
    <property type="entry name" value="Hypothetical protein af1432"/>
    <property type="match status" value="1"/>
</dbReference>
<gene>
    <name evidence="2" type="ORF">COV89_02550</name>
</gene>
<dbReference type="Pfam" id="PF01966">
    <property type="entry name" value="HD"/>
    <property type="match status" value="1"/>
</dbReference>
<dbReference type="EMBL" id="PCVI01000041">
    <property type="protein sequence ID" value="PIQ70056.1"/>
    <property type="molecule type" value="Genomic_DNA"/>
</dbReference>
<evidence type="ECO:0000313" key="3">
    <source>
        <dbReference type="Proteomes" id="UP000231371"/>
    </source>
</evidence>
<dbReference type="InterPro" id="IPR006674">
    <property type="entry name" value="HD_domain"/>
</dbReference>
<dbReference type="InterPro" id="IPR050135">
    <property type="entry name" value="dGTPase-like"/>
</dbReference>
<feature type="domain" description="HD" evidence="1">
    <location>
        <begin position="50"/>
        <end position="154"/>
    </location>
</feature>
<reference evidence="2 3" key="1">
    <citation type="submission" date="2017-09" db="EMBL/GenBank/DDBJ databases">
        <title>Depth-based differentiation of microbial function through sediment-hosted aquifers and enrichment of novel symbionts in the deep terrestrial subsurface.</title>
        <authorList>
            <person name="Probst A.J."/>
            <person name="Ladd B."/>
            <person name="Jarett J.K."/>
            <person name="Geller-Mcgrath D.E."/>
            <person name="Sieber C.M."/>
            <person name="Emerson J.B."/>
            <person name="Anantharaman K."/>
            <person name="Thomas B.C."/>
            <person name="Malmstrom R."/>
            <person name="Stieglmeier M."/>
            <person name="Klingl A."/>
            <person name="Woyke T."/>
            <person name="Ryan C.M."/>
            <person name="Banfield J.F."/>
        </authorList>
    </citation>
    <scope>NUCLEOTIDE SEQUENCE [LARGE SCALE GENOMIC DNA]</scope>
    <source>
        <strain evidence="2">CG11_big_fil_rev_8_21_14_0_20_40_12</strain>
    </source>
</reference>
<name>A0A2H0KFN6_9BACT</name>
<evidence type="ECO:0000313" key="2">
    <source>
        <dbReference type="EMBL" id="PIQ70056.1"/>
    </source>
</evidence>
<accession>A0A2H0KFN6</accession>
<organism evidence="2 3">
    <name type="scientific">Candidatus Shapirobacteria bacterium CG11_big_fil_rev_8_21_14_0_20_40_12</name>
    <dbReference type="NCBI Taxonomy" id="1974889"/>
    <lineage>
        <taxon>Bacteria</taxon>
        <taxon>Candidatus Shapironibacteriota</taxon>
    </lineage>
</organism>